<gene>
    <name evidence="1" type="ORF">AB205_0011670</name>
</gene>
<dbReference type="AlphaFoldDB" id="A0A2G9QJQ2"/>
<sequence length="31" mass="3567">MIIPTLLGNVKQPADGIDFYQCPVYMDYTME</sequence>
<proteinExistence type="predicted"/>
<evidence type="ECO:0000313" key="1">
    <source>
        <dbReference type="EMBL" id="PIO15787.1"/>
    </source>
</evidence>
<dbReference type="EMBL" id="KV966170">
    <property type="protein sequence ID" value="PIO15787.1"/>
    <property type="molecule type" value="Genomic_DNA"/>
</dbReference>
<protein>
    <submittedName>
        <fullName evidence="1">Uncharacterized protein</fullName>
    </submittedName>
</protein>
<keyword evidence="2" id="KW-1185">Reference proteome</keyword>
<organism evidence="1 2">
    <name type="scientific">Aquarana catesbeiana</name>
    <name type="common">American bullfrog</name>
    <name type="synonym">Rana catesbeiana</name>
    <dbReference type="NCBI Taxonomy" id="8400"/>
    <lineage>
        <taxon>Eukaryota</taxon>
        <taxon>Metazoa</taxon>
        <taxon>Chordata</taxon>
        <taxon>Craniata</taxon>
        <taxon>Vertebrata</taxon>
        <taxon>Euteleostomi</taxon>
        <taxon>Amphibia</taxon>
        <taxon>Batrachia</taxon>
        <taxon>Anura</taxon>
        <taxon>Neobatrachia</taxon>
        <taxon>Ranoidea</taxon>
        <taxon>Ranidae</taxon>
        <taxon>Aquarana</taxon>
    </lineage>
</organism>
<name>A0A2G9QJQ2_AQUCT</name>
<accession>A0A2G9QJQ2</accession>
<reference evidence="2" key="1">
    <citation type="journal article" date="2017" name="Nat. Commun.">
        <title>The North American bullfrog draft genome provides insight into hormonal regulation of long noncoding RNA.</title>
        <authorList>
            <person name="Hammond S.A."/>
            <person name="Warren R.L."/>
            <person name="Vandervalk B.P."/>
            <person name="Kucuk E."/>
            <person name="Khan H."/>
            <person name="Gibb E.A."/>
            <person name="Pandoh P."/>
            <person name="Kirk H."/>
            <person name="Zhao Y."/>
            <person name="Jones M."/>
            <person name="Mungall A.J."/>
            <person name="Coope R."/>
            <person name="Pleasance S."/>
            <person name="Moore R.A."/>
            <person name="Holt R.A."/>
            <person name="Round J.M."/>
            <person name="Ohora S."/>
            <person name="Walle B.V."/>
            <person name="Veldhoen N."/>
            <person name="Helbing C.C."/>
            <person name="Birol I."/>
        </authorList>
    </citation>
    <scope>NUCLEOTIDE SEQUENCE [LARGE SCALE GENOMIC DNA]</scope>
</reference>
<evidence type="ECO:0000313" key="2">
    <source>
        <dbReference type="Proteomes" id="UP000228934"/>
    </source>
</evidence>
<feature type="non-terminal residue" evidence="1">
    <location>
        <position position="31"/>
    </location>
</feature>
<dbReference type="Proteomes" id="UP000228934">
    <property type="component" value="Unassembled WGS sequence"/>
</dbReference>